<feature type="compositionally biased region" description="Basic and acidic residues" evidence="1">
    <location>
        <begin position="81"/>
        <end position="91"/>
    </location>
</feature>
<dbReference type="AlphaFoldDB" id="A0A9N7VLL9"/>
<reference evidence="2" key="1">
    <citation type="submission" date="2020-03" db="EMBL/GenBank/DDBJ databases">
        <authorList>
            <person name="Weist P."/>
        </authorList>
    </citation>
    <scope>NUCLEOTIDE SEQUENCE</scope>
</reference>
<organism evidence="2 3">
    <name type="scientific">Pleuronectes platessa</name>
    <name type="common">European plaice</name>
    <dbReference type="NCBI Taxonomy" id="8262"/>
    <lineage>
        <taxon>Eukaryota</taxon>
        <taxon>Metazoa</taxon>
        <taxon>Chordata</taxon>
        <taxon>Craniata</taxon>
        <taxon>Vertebrata</taxon>
        <taxon>Euteleostomi</taxon>
        <taxon>Actinopterygii</taxon>
        <taxon>Neopterygii</taxon>
        <taxon>Teleostei</taxon>
        <taxon>Neoteleostei</taxon>
        <taxon>Acanthomorphata</taxon>
        <taxon>Carangaria</taxon>
        <taxon>Pleuronectiformes</taxon>
        <taxon>Pleuronectoidei</taxon>
        <taxon>Pleuronectidae</taxon>
        <taxon>Pleuronectes</taxon>
    </lineage>
</organism>
<sequence length="130" mass="13567">MSVLTARQPKVSLSPPTPQSQSSIGAKTEPAFENGGSKSWTVENNACPPERGSSSGAEPHREVQSSGCSSHGTGRGGGGGEGRRGEGRAGYRMDYSNLDPSRHGSPRQVLLTEPDNPGCTALPDVGLRRH</sequence>
<dbReference type="Proteomes" id="UP001153269">
    <property type="component" value="Unassembled WGS sequence"/>
</dbReference>
<comment type="caution">
    <text evidence="2">The sequence shown here is derived from an EMBL/GenBank/DDBJ whole genome shotgun (WGS) entry which is preliminary data.</text>
</comment>
<gene>
    <name evidence="2" type="ORF">PLEPLA_LOCUS38273</name>
</gene>
<protein>
    <submittedName>
        <fullName evidence="2">Uncharacterized protein</fullName>
    </submittedName>
</protein>
<keyword evidence="3" id="KW-1185">Reference proteome</keyword>
<proteinExistence type="predicted"/>
<evidence type="ECO:0000313" key="2">
    <source>
        <dbReference type="EMBL" id="CAB1450581.1"/>
    </source>
</evidence>
<dbReference type="EMBL" id="CADEAL010004059">
    <property type="protein sequence ID" value="CAB1450581.1"/>
    <property type="molecule type" value="Genomic_DNA"/>
</dbReference>
<evidence type="ECO:0000256" key="1">
    <source>
        <dbReference type="SAM" id="MobiDB-lite"/>
    </source>
</evidence>
<accession>A0A9N7VLL9</accession>
<name>A0A9N7VLL9_PLEPL</name>
<feature type="region of interest" description="Disordered" evidence="1">
    <location>
        <begin position="1"/>
        <end position="130"/>
    </location>
</feature>
<evidence type="ECO:0000313" key="3">
    <source>
        <dbReference type="Proteomes" id="UP001153269"/>
    </source>
</evidence>